<keyword evidence="2" id="KW-1185">Reference proteome</keyword>
<name>A0A4Y2CWC6_ARAVE</name>
<dbReference type="AlphaFoldDB" id="A0A4Y2CWC6"/>
<comment type="caution">
    <text evidence="1">The sequence shown here is derived from an EMBL/GenBank/DDBJ whole genome shotgun (WGS) entry which is preliminary data.</text>
</comment>
<sequence length="93" mass="10351">MEFWNQEEKSSFSFKTDGNWHGGMATGIQTNSKSNISYAEFHLGPRLEVAAHQRICLHLRPREGGNETQISGVEEGGLNFATLNLVSEQTLTL</sequence>
<dbReference type="Proteomes" id="UP000499080">
    <property type="component" value="Unassembled WGS sequence"/>
</dbReference>
<gene>
    <name evidence="1" type="ORF">AVEN_71466_1</name>
</gene>
<evidence type="ECO:0000313" key="1">
    <source>
        <dbReference type="EMBL" id="GBM08028.1"/>
    </source>
</evidence>
<organism evidence="1 2">
    <name type="scientific">Araneus ventricosus</name>
    <name type="common">Orbweaver spider</name>
    <name type="synonym">Epeira ventricosa</name>
    <dbReference type="NCBI Taxonomy" id="182803"/>
    <lineage>
        <taxon>Eukaryota</taxon>
        <taxon>Metazoa</taxon>
        <taxon>Ecdysozoa</taxon>
        <taxon>Arthropoda</taxon>
        <taxon>Chelicerata</taxon>
        <taxon>Arachnida</taxon>
        <taxon>Araneae</taxon>
        <taxon>Araneomorphae</taxon>
        <taxon>Entelegynae</taxon>
        <taxon>Araneoidea</taxon>
        <taxon>Araneidae</taxon>
        <taxon>Araneus</taxon>
    </lineage>
</organism>
<proteinExistence type="predicted"/>
<reference evidence="1 2" key="1">
    <citation type="journal article" date="2019" name="Sci. Rep.">
        <title>Orb-weaving spider Araneus ventricosus genome elucidates the spidroin gene catalogue.</title>
        <authorList>
            <person name="Kono N."/>
            <person name="Nakamura H."/>
            <person name="Ohtoshi R."/>
            <person name="Moran D.A.P."/>
            <person name="Shinohara A."/>
            <person name="Yoshida Y."/>
            <person name="Fujiwara M."/>
            <person name="Mori M."/>
            <person name="Tomita M."/>
            <person name="Arakawa K."/>
        </authorList>
    </citation>
    <scope>NUCLEOTIDE SEQUENCE [LARGE SCALE GENOMIC DNA]</scope>
</reference>
<accession>A0A4Y2CWC6</accession>
<dbReference type="EMBL" id="BGPR01000250">
    <property type="protein sequence ID" value="GBM08028.1"/>
    <property type="molecule type" value="Genomic_DNA"/>
</dbReference>
<evidence type="ECO:0000313" key="2">
    <source>
        <dbReference type="Proteomes" id="UP000499080"/>
    </source>
</evidence>
<protein>
    <submittedName>
        <fullName evidence="1">Uncharacterized protein</fullName>
    </submittedName>
</protein>